<proteinExistence type="predicted"/>
<name>A0A7J9KBY1_9ROSI</name>
<feature type="transmembrane region" description="Helical" evidence="1">
    <location>
        <begin position="7"/>
        <end position="26"/>
    </location>
</feature>
<protein>
    <submittedName>
        <fullName evidence="2">Uncharacterized protein</fullName>
    </submittedName>
</protein>
<evidence type="ECO:0000313" key="3">
    <source>
        <dbReference type="Proteomes" id="UP000593575"/>
    </source>
</evidence>
<gene>
    <name evidence="2" type="ORF">Goarm_001104</name>
</gene>
<reference evidence="2 3" key="1">
    <citation type="journal article" date="2019" name="Genome Biol. Evol.">
        <title>Insights into the evolution of the New World diploid cottons (Gossypium, subgenus Houzingenia) based on genome sequencing.</title>
        <authorList>
            <person name="Grover C.E."/>
            <person name="Arick M.A. 2nd"/>
            <person name="Thrash A."/>
            <person name="Conover J.L."/>
            <person name="Sanders W.S."/>
            <person name="Peterson D.G."/>
            <person name="Frelichowski J.E."/>
            <person name="Scheffler J.A."/>
            <person name="Scheffler B.E."/>
            <person name="Wendel J.F."/>
        </authorList>
    </citation>
    <scope>NUCLEOTIDE SEQUENCE [LARGE SCALE GENOMIC DNA]</scope>
    <source>
        <strain evidence="2">6</strain>
        <tissue evidence="2">Leaf</tissue>
    </source>
</reference>
<comment type="caution">
    <text evidence="2">The sequence shown here is derived from an EMBL/GenBank/DDBJ whole genome shotgun (WGS) entry which is preliminary data.</text>
</comment>
<dbReference type="EMBL" id="JABFAE010000013">
    <property type="protein sequence ID" value="MBA0843967.1"/>
    <property type="molecule type" value="Genomic_DNA"/>
</dbReference>
<keyword evidence="3" id="KW-1185">Reference proteome</keyword>
<dbReference type="Proteomes" id="UP000593575">
    <property type="component" value="Unassembled WGS sequence"/>
</dbReference>
<evidence type="ECO:0000256" key="1">
    <source>
        <dbReference type="SAM" id="Phobius"/>
    </source>
</evidence>
<dbReference type="AlphaFoldDB" id="A0A7J9KBY1"/>
<organism evidence="2 3">
    <name type="scientific">Gossypium armourianum</name>
    <dbReference type="NCBI Taxonomy" id="34283"/>
    <lineage>
        <taxon>Eukaryota</taxon>
        <taxon>Viridiplantae</taxon>
        <taxon>Streptophyta</taxon>
        <taxon>Embryophyta</taxon>
        <taxon>Tracheophyta</taxon>
        <taxon>Spermatophyta</taxon>
        <taxon>Magnoliopsida</taxon>
        <taxon>eudicotyledons</taxon>
        <taxon>Gunneridae</taxon>
        <taxon>Pentapetalae</taxon>
        <taxon>rosids</taxon>
        <taxon>malvids</taxon>
        <taxon>Malvales</taxon>
        <taxon>Malvaceae</taxon>
        <taxon>Malvoideae</taxon>
        <taxon>Gossypium</taxon>
    </lineage>
</organism>
<keyword evidence="1" id="KW-1133">Transmembrane helix</keyword>
<keyword evidence="1" id="KW-0472">Membrane</keyword>
<evidence type="ECO:0000313" key="2">
    <source>
        <dbReference type="EMBL" id="MBA0843967.1"/>
    </source>
</evidence>
<keyword evidence="1" id="KW-0812">Transmembrane</keyword>
<accession>A0A7J9KBY1</accession>
<sequence length="31" mass="3468">MFGFKGITCMFHVIHGILVLFLMGLLKGKCL</sequence>